<feature type="compositionally biased region" description="Basic and acidic residues" evidence="1">
    <location>
        <begin position="632"/>
        <end position="641"/>
    </location>
</feature>
<evidence type="ECO:0000256" key="1">
    <source>
        <dbReference type="SAM" id="MobiDB-lite"/>
    </source>
</evidence>
<name>A0AAV2I2W8_LYMST</name>
<evidence type="ECO:0000313" key="6">
    <source>
        <dbReference type="Proteomes" id="UP001497497"/>
    </source>
</evidence>
<dbReference type="Proteomes" id="UP001497497">
    <property type="component" value="Unassembled WGS sequence"/>
</dbReference>
<organism evidence="5 6">
    <name type="scientific">Lymnaea stagnalis</name>
    <name type="common">Great pond snail</name>
    <name type="synonym">Helix stagnalis</name>
    <dbReference type="NCBI Taxonomy" id="6523"/>
    <lineage>
        <taxon>Eukaryota</taxon>
        <taxon>Metazoa</taxon>
        <taxon>Spiralia</taxon>
        <taxon>Lophotrochozoa</taxon>
        <taxon>Mollusca</taxon>
        <taxon>Gastropoda</taxon>
        <taxon>Heterobranchia</taxon>
        <taxon>Euthyneura</taxon>
        <taxon>Panpulmonata</taxon>
        <taxon>Hygrophila</taxon>
        <taxon>Lymnaeoidea</taxon>
        <taxon>Lymnaeidae</taxon>
        <taxon>Lymnaea</taxon>
    </lineage>
</organism>
<feature type="region of interest" description="Disordered" evidence="1">
    <location>
        <begin position="616"/>
        <end position="646"/>
    </location>
</feature>
<keyword evidence="2" id="KW-0812">Transmembrane</keyword>
<reference evidence="5 6" key="1">
    <citation type="submission" date="2024-04" db="EMBL/GenBank/DDBJ databases">
        <authorList>
            <consortium name="Genoscope - CEA"/>
            <person name="William W."/>
        </authorList>
    </citation>
    <scope>NUCLEOTIDE SEQUENCE [LARGE SCALE GENOMIC DNA]</scope>
</reference>
<feature type="transmembrane region" description="Helical" evidence="2">
    <location>
        <begin position="541"/>
        <end position="560"/>
    </location>
</feature>
<keyword evidence="3" id="KW-0732">Signal</keyword>
<keyword evidence="2" id="KW-0472">Membrane</keyword>
<feature type="compositionally biased region" description="Polar residues" evidence="1">
    <location>
        <begin position="679"/>
        <end position="696"/>
    </location>
</feature>
<dbReference type="InterPro" id="IPR007110">
    <property type="entry name" value="Ig-like_dom"/>
</dbReference>
<feature type="region of interest" description="Disordered" evidence="1">
    <location>
        <begin position="570"/>
        <end position="598"/>
    </location>
</feature>
<feature type="region of interest" description="Disordered" evidence="1">
    <location>
        <begin position="669"/>
        <end position="696"/>
    </location>
</feature>
<feature type="signal peptide" evidence="3">
    <location>
        <begin position="1"/>
        <end position="22"/>
    </location>
</feature>
<feature type="chain" id="PRO_5043774489" description="Ig-like domain-containing protein" evidence="3">
    <location>
        <begin position="23"/>
        <end position="696"/>
    </location>
</feature>
<keyword evidence="6" id="KW-1185">Reference proteome</keyword>
<feature type="domain" description="Ig-like" evidence="4">
    <location>
        <begin position="222"/>
        <end position="315"/>
    </location>
</feature>
<evidence type="ECO:0000313" key="5">
    <source>
        <dbReference type="EMBL" id="CAL1539484.1"/>
    </source>
</evidence>
<evidence type="ECO:0000256" key="3">
    <source>
        <dbReference type="SAM" id="SignalP"/>
    </source>
</evidence>
<accession>A0AAV2I2W8</accession>
<feature type="compositionally biased region" description="Low complexity" evidence="1">
    <location>
        <begin position="583"/>
        <end position="598"/>
    </location>
</feature>
<keyword evidence="2" id="KW-1133">Transmembrane helix</keyword>
<dbReference type="AlphaFoldDB" id="A0AAV2I2W8"/>
<comment type="caution">
    <text evidence="5">The sequence shown here is derived from an EMBL/GenBank/DDBJ whole genome shotgun (WGS) entry which is preliminary data.</text>
</comment>
<proteinExistence type="predicted"/>
<gene>
    <name evidence="5" type="ORF">GSLYS_00013249001</name>
</gene>
<dbReference type="PROSITE" id="PS50835">
    <property type="entry name" value="IG_LIKE"/>
    <property type="match status" value="1"/>
</dbReference>
<sequence length="696" mass="76464">MKSQLIHILCIYFMWNFKSCRCDCIVQERANFSTVLELFPGPGPWQLMANTSVLADCTDVMNCTAINADISMTWNGTAYHINIYDITIANFQNAMLTFSHQVDNVTYEVCRSMEIYASPHNISCDRPAVIKGTVFVSCTVNLISVPIACTFHSPWLLGQGNVTYSSAHVPPYYYNKVCTLSYRVAASIPGSYVFNVSVDCVLSNSSIGCGNAVTPSIEIDLPKAEIISCPSGAYIRNNIIQAGSLATCTCELTSAGYPSGHAMWYSSDNGSLTVTVSDQKAILHLVYTGISSSNPEYMCRAYSELGFSDQESSFQPSFAYGPSEVFITVNPSVNNIDICPGRTTEIIVTCTVPRNTVKPDIIMNIQIDKTIISATNSTDLTNYQLTLRHVFNTSGSYVISCHVQNSLFENLSNFSEAVFNVREPPKLLPVILVNGTAEFSGLTNNVVNISTGEEVTLSCIVRGGVPLINTTNLTCDDPTVMPAANGSVTVRRKEGNRVICNCTASHVTGCYTNGISSLRLAWLRAESEEPQSKDEESKTPLIIGLAVGLPLAVILLVLVLTCEIKRRRSLTHPPKRTERPSGYDTTNLQDTTDNQNYDHVTIEGDAPVIEELESYQEPPEIESGQKNARKIARPDSKEKVSVEQVGSETRITLESNMGRWKYLRSKITKRSLRNKPQHENPSLSIASQKTNDGLEL</sequence>
<dbReference type="EMBL" id="CAXITT010000340">
    <property type="protein sequence ID" value="CAL1539484.1"/>
    <property type="molecule type" value="Genomic_DNA"/>
</dbReference>
<protein>
    <recommendedName>
        <fullName evidence="4">Ig-like domain-containing protein</fullName>
    </recommendedName>
</protein>
<evidence type="ECO:0000256" key="2">
    <source>
        <dbReference type="SAM" id="Phobius"/>
    </source>
</evidence>
<evidence type="ECO:0000259" key="4">
    <source>
        <dbReference type="PROSITE" id="PS50835"/>
    </source>
</evidence>